<dbReference type="GO" id="GO:0005576">
    <property type="term" value="C:extracellular region"/>
    <property type="evidence" value="ECO:0007669"/>
    <property type="project" value="TreeGrafter"/>
</dbReference>
<comment type="catalytic activity">
    <reaction evidence="1">
        <text>Random endo-hydrolysis of N-acetyl-beta-D-glucosaminide (1-&gt;4)-beta-linkages in chitin and chitodextrins.</text>
        <dbReference type="EC" id="3.2.1.14"/>
    </reaction>
</comment>
<evidence type="ECO:0000256" key="9">
    <source>
        <dbReference type="SAM" id="MobiDB-lite"/>
    </source>
</evidence>
<evidence type="ECO:0000256" key="2">
    <source>
        <dbReference type="ARBA" id="ARBA00012729"/>
    </source>
</evidence>
<keyword evidence="10" id="KW-0732">Signal</keyword>
<dbReference type="EnsemblPlants" id="AUR62008540-RA">
    <property type="protein sequence ID" value="AUR62008540-RA:cds"/>
    <property type="gene ID" value="AUR62008540"/>
</dbReference>
<reference evidence="12" key="2">
    <citation type="submission" date="2021-03" db="UniProtKB">
        <authorList>
            <consortium name="EnsemblPlants"/>
        </authorList>
    </citation>
    <scope>IDENTIFICATION</scope>
</reference>
<dbReference type="InterPro" id="IPR045321">
    <property type="entry name" value="Cts1-like"/>
</dbReference>
<dbReference type="FunFam" id="3.20.20.80:FF:000015">
    <property type="entry name" value="Acidic endochitinase SE2"/>
    <property type="match status" value="1"/>
</dbReference>
<dbReference type="EC" id="3.2.1.14" evidence="2"/>
<feature type="compositionally biased region" description="Polar residues" evidence="9">
    <location>
        <begin position="330"/>
        <end position="344"/>
    </location>
</feature>
<keyword evidence="4" id="KW-0146">Chitin degradation</keyword>
<evidence type="ECO:0000259" key="11">
    <source>
        <dbReference type="PROSITE" id="PS51910"/>
    </source>
</evidence>
<reference evidence="12" key="1">
    <citation type="journal article" date="2017" name="Nature">
        <title>The genome of Chenopodium quinoa.</title>
        <authorList>
            <person name="Jarvis D.E."/>
            <person name="Ho Y.S."/>
            <person name="Lightfoot D.J."/>
            <person name="Schmoeckel S.M."/>
            <person name="Li B."/>
            <person name="Borm T.J.A."/>
            <person name="Ohyanagi H."/>
            <person name="Mineta K."/>
            <person name="Michell C.T."/>
            <person name="Saber N."/>
            <person name="Kharbatia N.M."/>
            <person name="Rupper R.R."/>
            <person name="Sharp A.R."/>
            <person name="Dally N."/>
            <person name="Boughton B.A."/>
            <person name="Woo Y.H."/>
            <person name="Gao G."/>
            <person name="Schijlen E.G.W.M."/>
            <person name="Guo X."/>
            <person name="Momin A.A."/>
            <person name="Negrao S."/>
            <person name="Al-Babili S."/>
            <person name="Gehring C."/>
            <person name="Roessner U."/>
            <person name="Jung C."/>
            <person name="Murphy K."/>
            <person name="Arold S.T."/>
            <person name="Gojobori T."/>
            <person name="van der Linden C.G."/>
            <person name="van Loo E.N."/>
            <person name="Jellen E.N."/>
            <person name="Maughan P.J."/>
            <person name="Tester M."/>
        </authorList>
    </citation>
    <scope>NUCLEOTIDE SEQUENCE [LARGE SCALE GENOMIC DNA]</scope>
    <source>
        <strain evidence="12">cv. PI 614886</strain>
    </source>
</reference>
<evidence type="ECO:0000256" key="4">
    <source>
        <dbReference type="ARBA" id="ARBA00023024"/>
    </source>
</evidence>
<feature type="region of interest" description="Disordered" evidence="9">
    <location>
        <begin position="322"/>
        <end position="372"/>
    </location>
</feature>
<evidence type="ECO:0000313" key="12">
    <source>
        <dbReference type="EnsemblPlants" id="AUR62008540-RA:cds"/>
    </source>
</evidence>
<dbReference type="Pfam" id="PF00704">
    <property type="entry name" value="Glyco_hydro_18"/>
    <property type="match status" value="1"/>
</dbReference>
<dbReference type="InterPro" id="IPR001223">
    <property type="entry name" value="Glyco_hydro18_cat"/>
</dbReference>
<evidence type="ECO:0000256" key="10">
    <source>
        <dbReference type="SAM" id="SignalP"/>
    </source>
</evidence>
<dbReference type="AlphaFoldDB" id="A0A803L9K1"/>
<name>A0A803L9K1_CHEQI</name>
<keyword evidence="13" id="KW-1185">Reference proteome</keyword>
<dbReference type="SUPFAM" id="SSF51445">
    <property type="entry name" value="(Trans)glycosidases"/>
    <property type="match status" value="1"/>
</dbReference>
<evidence type="ECO:0000313" key="13">
    <source>
        <dbReference type="Proteomes" id="UP000596660"/>
    </source>
</evidence>
<feature type="signal peptide" evidence="10">
    <location>
        <begin position="1"/>
        <end position="22"/>
    </location>
</feature>
<dbReference type="Gramene" id="AUR62008540-RA">
    <property type="protein sequence ID" value="AUR62008540-RA:cds"/>
    <property type="gene ID" value="AUR62008540"/>
</dbReference>
<keyword evidence="3" id="KW-0378">Hydrolase</keyword>
<dbReference type="InterPro" id="IPR017853">
    <property type="entry name" value="GH"/>
</dbReference>
<dbReference type="PANTHER" id="PTHR45708:SF43">
    <property type="entry name" value="CHITINASE"/>
    <property type="match status" value="1"/>
</dbReference>
<evidence type="ECO:0000256" key="8">
    <source>
        <dbReference type="ARBA" id="ARBA00023326"/>
    </source>
</evidence>
<dbReference type="InterPro" id="IPR050542">
    <property type="entry name" value="Glycosyl_Hydrlase18_Chitinase"/>
</dbReference>
<dbReference type="PANTHER" id="PTHR45708">
    <property type="entry name" value="ENDOCHITINASE"/>
    <property type="match status" value="1"/>
</dbReference>
<dbReference type="GO" id="GO:0000272">
    <property type="term" value="P:polysaccharide catabolic process"/>
    <property type="evidence" value="ECO:0007669"/>
    <property type="project" value="UniProtKB-KW"/>
</dbReference>
<keyword evidence="8" id="KW-0624">Polysaccharide degradation</keyword>
<organism evidence="12 13">
    <name type="scientific">Chenopodium quinoa</name>
    <name type="common">Quinoa</name>
    <dbReference type="NCBI Taxonomy" id="63459"/>
    <lineage>
        <taxon>Eukaryota</taxon>
        <taxon>Viridiplantae</taxon>
        <taxon>Streptophyta</taxon>
        <taxon>Embryophyta</taxon>
        <taxon>Tracheophyta</taxon>
        <taxon>Spermatophyta</taxon>
        <taxon>Magnoliopsida</taxon>
        <taxon>eudicotyledons</taxon>
        <taxon>Gunneridae</taxon>
        <taxon>Pentapetalae</taxon>
        <taxon>Caryophyllales</taxon>
        <taxon>Chenopodiaceae</taxon>
        <taxon>Chenopodioideae</taxon>
        <taxon>Atripliceae</taxon>
        <taxon>Chenopodium</taxon>
    </lineage>
</organism>
<keyword evidence="5" id="KW-1015">Disulfide bond</keyword>
<dbReference type="PROSITE" id="PS51910">
    <property type="entry name" value="GH18_2"/>
    <property type="match status" value="1"/>
</dbReference>
<dbReference type="Gene3D" id="3.20.20.80">
    <property type="entry name" value="Glycosidases"/>
    <property type="match status" value="1"/>
</dbReference>
<feature type="domain" description="GH18" evidence="11">
    <location>
        <begin position="23"/>
        <end position="293"/>
    </location>
</feature>
<dbReference type="Proteomes" id="UP000596660">
    <property type="component" value="Unplaced"/>
</dbReference>
<feature type="chain" id="PRO_5031040237" description="chitinase" evidence="10">
    <location>
        <begin position="23"/>
        <end position="574"/>
    </location>
</feature>
<evidence type="ECO:0000256" key="3">
    <source>
        <dbReference type="ARBA" id="ARBA00022801"/>
    </source>
</evidence>
<evidence type="ECO:0000256" key="7">
    <source>
        <dbReference type="ARBA" id="ARBA00023295"/>
    </source>
</evidence>
<keyword evidence="6" id="KW-0119">Carbohydrate metabolism</keyword>
<dbReference type="GO" id="GO:0006032">
    <property type="term" value="P:chitin catabolic process"/>
    <property type="evidence" value="ECO:0007669"/>
    <property type="project" value="UniProtKB-KW"/>
</dbReference>
<dbReference type="CDD" id="cd02877">
    <property type="entry name" value="GH18_hevamine_XipI_class_III"/>
    <property type="match status" value="1"/>
</dbReference>
<sequence length="574" mass="64523">MTTKVLFVSFLVLVLATDAAYGGSIPIYWGQGRESTLSQACSTKLYSHVNIAFLSKFGKGRTPMLDLATHCNPSTGGCRFLSNEIKYCQSIGVKVLLSIGGNGADYTLNSPIEAKDLANYLWNNFLGGYSRTRPFDNVVLDGIDFYIQSGPTKYYDLLARYLAAYNTKSPRKVYLSAAPQCLIPDKHLDAALNTGLFDYVWVRFFNNPSCEYTAWNKKNFFKTWNYWTSIKARNVFLGLPASPKAADTGFIPVDVLKSQVLPVIKKSPKYGGVMLWSSVNHLLLSLPSSLSLIKKILIDSNYMISATNNVVMAGGGRRKLGHATPRDLFPSTSHANTETSQEVTPSPKPGVGGSGTSTQVLETYSNSPMGEVPTPVARRTLHPTGLWFDDNTVSTSITNIFQAHWREPWLNYEMVDKDTKTHWWNSFTKQYLWNVDLDALVKKEYEKKAHKRLKEITYNVSVRNKSVPRWMGECMFERIMEKRKDPESVQAEVVERIEEAKVQMQAQMEARFVTQLQDALKKEREEAATESKRMMETMLQNLFSNCSGGPPFQFRREDDPDMSGGGLGHQTPVS</sequence>
<accession>A0A803L9K1</accession>
<protein>
    <recommendedName>
        <fullName evidence="2">chitinase</fullName>
        <ecNumber evidence="2">3.2.1.14</ecNumber>
    </recommendedName>
</protein>
<keyword evidence="7" id="KW-0326">Glycosidase</keyword>
<feature type="region of interest" description="Disordered" evidence="9">
    <location>
        <begin position="546"/>
        <end position="574"/>
    </location>
</feature>
<proteinExistence type="predicted"/>
<evidence type="ECO:0000256" key="1">
    <source>
        <dbReference type="ARBA" id="ARBA00000822"/>
    </source>
</evidence>
<evidence type="ECO:0000256" key="6">
    <source>
        <dbReference type="ARBA" id="ARBA00023277"/>
    </source>
</evidence>
<evidence type="ECO:0000256" key="5">
    <source>
        <dbReference type="ARBA" id="ARBA00023157"/>
    </source>
</evidence>
<feature type="compositionally biased region" description="Polar residues" evidence="9">
    <location>
        <begin position="356"/>
        <end position="368"/>
    </location>
</feature>
<dbReference type="GO" id="GO:0008843">
    <property type="term" value="F:endochitinase activity"/>
    <property type="evidence" value="ECO:0007669"/>
    <property type="project" value="UniProtKB-EC"/>
</dbReference>